<reference evidence="2 3" key="1">
    <citation type="journal article" date="2014" name="J. Biotechnol.">
        <title>Complete genome sequence of the actinobacterium Amycolatopsis japonica MG417-CF17(T) (=DSM 44213T) producing (S,S)-N,N'-ethylenediaminedisuccinic acid.</title>
        <authorList>
            <person name="Stegmann E."/>
            <person name="Albersmeier A."/>
            <person name="Spohn M."/>
            <person name="Gert H."/>
            <person name="Weber T."/>
            <person name="Wohlleben W."/>
            <person name="Kalinowski J."/>
            <person name="Ruckert C."/>
        </authorList>
    </citation>
    <scope>NUCLEOTIDE SEQUENCE [LARGE SCALE GENOMIC DNA]</scope>
    <source>
        <strain evidence="3">MG417-CF17 (DSM 44213)</strain>
    </source>
</reference>
<evidence type="ECO:0000313" key="3">
    <source>
        <dbReference type="Proteomes" id="UP000028492"/>
    </source>
</evidence>
<name>A0A075UWG9_9PSEU</name>
<dbReference type="EMBL" id="CP008953">
    <property type="protein sequence ID" value="AIG77353.1"/>
    <property type="molecule type" value="Genomic_DNA"/>
</dbReference>
<dbReference type="KEGG" id="aja:AJAP_22490"/>
<accession>A0A075UWG9</accession>
<dbReference type="Proteomes" id="UP000028492">
    <property type="component" value="Chromosome"/>
</dbReference>
<dbReference type="HOGENOM" id="CLU_2462316_0_0_11"/>
<proteinExistence type="predicted"/>
<feature type="compositionally biased region" description="Basic and acidic residues" evidence="1">
    <location>
        <begin position="1"/>
        <end position="27"/>
    </location>
</feature>
<gene>
    <name evidence="2" type="ORF">AJAP_22490</name>
</gene>
<dbReference type="AlphaFoldDB" id="A0A075UWG9"/>
<feature type="region of interest" description="Disordered" evidence="1">
    <location>
        <begin position="1"/>
        <end position="30"/>
    </location>
</feature>
<dbReference type="RefSeq" id="WP_148311551.1">
    <property type="nucleotide sequence ID" value="NZ_CP008953.1"/>
</dbReference>
<protein>
    <submittedName>
        <fullName evidence="2">Uncharacterized protein</fullName>
    </submittedName>
</protein>
<evidence type="ECO:0000256" key="1">
    <source>
        <dbReference type="SAM" id="MobiDB-lite"/>
    </source>
</evidence>
<sequence>MTTKVHEELREGLADETAKNGTYDKSDGNSWDGLEQVPAYIKPESLPEELRPAYIVATTAPEAVLALARRAAGYGETASIRRGARYSR</sequence>
<keyword evidence="3" id="KW-1185">Reference proteome</keyword>
<evidence type="ECO:0000313" key="2">
    <source>
        <dbReference type="EMBL" id="AIG77353.1"/>
    </source>
</evidence>
<organism evidence="2 3">
    <name type="scientific">Amycolatopsis japonica</name>
    <dbReference type="NCBI Taxonomy" id="208439"/>
    <lineage>
        <taxon>Bacteria</taxon>
        <taxon>Bacillati</taxon>
        <taxon>Actinomycetota</taxon>
        <taxon>Actinomycetes</taxon>
        <taxon>Pseudonocardiales</taxon>
        <taxon>Pseudonocardiaceae</taxon>
        <taxon>Amycolatopsis</taxon>
        <taxon>Amycolatopsis japonica group</taxon>
    </lineage>
</organism>